<dbReference type="KEGG" id="cci:CC1G_15331"/>
<dbReference type="AlphaFoldDB" id="D6RQ10"/>
<dbReference type="GeneID" id="9380344"/>
<comment type="caution">
    <text evidence="1">The sequence shown here is derived from an EMBL/GenBank/DDBJ whole genome shotgun (WGS) entry which is preliminary data.</text>
</comment>
<evidence type="ECO:0000313" key="1">
    <source>
        <dbReference type="EMBL" id="EFI26930.1"/>
    </source>
</evidence>
<name>D6RQ10_COPC7</name>
<proteinExistence type="predicted"/>
<dbReference type="HOGENOM" id="CLU_2359648_0_0_1"/>
<dbReference type="EMBL" id="AACS02000010">
    <property type="protein sequence ID" value="EFI26930.1"/>
    <property type="molecule type" value="Genomic_DNA"/>
</dbReference>
<dbReference type="RefSeq" id="XP_002910424.1">
    <property type="nucleotide sequence ID" value="XM_002910378.1"/>
</dbReference>
<organism evidence="1 2">
    <name type="scientific">Coprinopsis cinerea (strain Okayama-7 / 130 / ATCC MYA-4618 / FGSC 9003)</name>
    <name type="common">Inky cap fungus</name>
    <name type="synonym">Hormographiella aspergillata</name>
    <dbReference type="NCBI Taxonomy" id="240176"/>
    <lineage>
        <taxon>Eukaryota</taxon>
        <taxon>Fungi</taxon>
        <taxon>Dikarya</taxon>
        <taxon>Basidiomycota</taxon>
        <taxon>Agaricomycotina</taxon>
        <taxon>Agaricomycetes</taxon>
        <taxon>Agaricomycetidae</taxon>
        <taxon>Agaricales</taxon>
        <taxon>Agaricineae</taxon>
        <taxon>Psathyrellaceae</taxon>
        <taxon>Coprinopsis</taxon>
    </lineage>
</organism>
<accession>D6RQ10</accession>
<protein>
    <submittedName>
        <fullName evidence="1">Uncharacterized protein</fullName>
    </submittedName>
</protein>
<dbReference type="VEuPathDB" id="FungiDB:CC1G_15331"/>
<gene>
    <name evidence="1" type="ORF">CC1G_15331</name>
</gene>
<dbReference type="InParanoid" id="D6RQ10"/>
<reference evidence="1 2" key="1">
    <citation type="journal article" date="2010" name="Proc. Natl. Acad. Sci. U.S.A.">
        <title>Insights into evolution of multicellular fungi from the assembled chromosomes of the mushroom Coprinopsis cinerea (Coprinus cinereus).</title>
        <authorList>
            <person name="Stajich J.E."/>
            <person name="Wilke S.K."/>
            <person name="Ahren D."/>
            <person name="Au C.H."/>
            <person name="Birren B.W."/>
            <person name="Borodovsky M."/>
            <person name="Burns C."/>
            <person name="Canback B."/>
            <person name="Casselton L.A."/>
            <person name="Cheng C.K."/>
            <person name="Deng J."/>
            <person name="Dietrich F.S."/>
            <person name="Fargo D.C."/>
            <person name="Farman M.L."/>
            <person name="Gathman A.C."/>
            <person name="Goldberg J."/>
            <person name="Guigo R."/>
            <person name="Hoegger P.J."/>
            <person name="Hooker J.B."/>
            <person name="Huggins A."/>
            <person name="James T.Y."/>
            <person name="Kamada T."/>
            <person name="Kilaru S."/>
            <person name="Kodira C."/>
            <person name="Kues U."/>
            <person name="Kupfer D."/>
            <person name="Kwan H.S."/>
            <person name="Lomsadze A."/>
            <person name="Li W."/>
            <person name="Lilly W.W."/>
            <person name="Ma L.J."/>
            <person name="Mackey A.J."/>
            <person name="Manning G."/>
            <person name="Martin F."/>
            <person name="Muraguchi H."/>
            <person name="Natvig D.O."/>
            <person name="Palmerini H."/>
            <person name="Ramesh M.A."/>
            <person name="Rehmeyer C.J."/>
            <person name="Roe B.A."/>
            <person name="Shenoy N."/>
            <person name="Stanke M."/>
            <person name="Ter-Hovhannisyan V."/>
            <person name="Tunlid A."/>
            <person name="Velagapudi R."/>
            <person name="Vision T.J."/>
            <person name="Zeng Q."/>
            <person name="Zolan M.E."/>
            <person name="Pukkila P.J."/>
        </authorList>
    </citation>
    <scope>NUCLEOTIDE SEQUENCE [LARGE SCALE GENOMIC DNA]</scope>
    <source>
        <strain evidence="2">Okayama-7 / 130 / ATCC MYA-4618 / FGSC 9003</strain>
    </source>
</reference>
<dbReference type="Proteomes" id="UP000001861">
    <property type="component" value="Unassembled WGS sequence"/>
</dbReference>
<keyword evidence="2" id="KW-1185">Reference proteome</keyword>
<evidence type="ECO:0000313" key="2">
    <source>
        <dbReference type="Proteomes" id="UP000001861"/>
    </source>
</evidence>
<sequence length="96" mass="11038">MSAYVRVRLFSWSRRASYGVKPLIGSKDLSAWHPPFRRYSTSSIQLEERLSLINVERRKRLGAKAIVDFLAIDSKEHIGEWICCGLTPSKYVSDVH</sequence>